<keyword evidence="7" id="KW-1185">Reference proteome</keyword>
<reference evidence="6 7" key="1">
    <citation type="submission" date="2020-10" db="EMBL/GenBank/DDBJ databases">
        <title>Bacillus sp. HD4P25, an endophyte from a halophyte.</title>
        <authorList>
            <person name="Sun J.-Q."/>
        </authorList>
    </citation>
    <scope>NUCLEOTIDE SEQUENCE [LARGE SCALE GENOMIC DNA]</scope>
    <source>
        <strain evidence="6 7">YIM 93174</strain>
    </source>
</reference>
<dbReference type="Proteomes" id="UP001516662">
    <property type="component" value="Unassembled WGS sequence"/>
</dbReference>
<comment type="catalytic activity">
    <reaction evidence="4 5">
        <text>O-phospho-L-tyrosyl-[protein] + H2O = L-tyrosyl-[protein] + phosphate</text>
        <dbReference type="Rhea" id="RHEA:10684"/>
        <dbReference type="Rhea" id="RHEA-COMP:10136"/>
        <dbReference type="Rhea" id="RHEA-COMP:20101"/>
        <dbReference type="ChEBI" id="CHEBI:15377"/>
        <dbReference type="ChEBI" id="CHEBI:43474"/>
        <dbReference type="ChEBI" id="CHEBI:46858"/>
        <dbReference type="ChEBI" id="CHEBI:61978"/>
        <dbReference type="EC" id="3.1.3.48"/>
    </reaction>
</comment>
<dbReference type="RefSeq" id="WP_193534676.1">
    <property type="nucleotide sequence ID" value="NZ_JADCLJ010000007.1"/>
</dbReference>
<evidence type="ECO:0000256" key="2">
    <source>
        <dbReference type="ARBA" id="ARBA00022801"/>
    </source>
</evidence>
<protein>
    <recommendedName>
        <fullName evidence="5">Tyrosine-protein phosphatase</fullName>
        <ecNumber evidence="5">3.1.3.48</ecNumber>
    </recommendedName>
</protein>
<comment type="similarity">
    <text evidence="1 5">Belongs to the metallo-dependent hydrolases superfamily. CpsB/CapC family.</text>
</comment>
<dbReference type="SUPFAM" id="SSF89550">
    <property type="entry name" value="PHP domain-like"/>
    <property type="match status" value="1"/>
</dbReference>
<dbReference type="PANTHER" id="PTHR39181">
    <property type="entry name" value="TYROSINE-PROTEIN PHOSPHATASE YWQE"/>
    <property type="match status" value="1"/>
</dbReference>
<comment type="caution">
    <text evidence="6">The sequence shown here is derived from an EMBL/GenBank/DDBJ whole genome shotgun (WGS) entry which is preliminary data.</text>
</comment>
<proteinExistence type="inferred from homology"/>
<name>A0ABR9QFD0_9BACI</name>
<evidence type="ECO:0000256" key="5">
    <source>
        <dbReference type="PIRNR" id="PIRNR016557"/>
    </source>
</evidence>
<organism evidence="6 7">
    <name type="scientific">Litchfieldia luteola</name>
    <dbReference type="NCBI Taxonomy" id="682179"/>
    <lineage>
        <taxon>Bacteria</taxon>
        <taxon>Bacillati</taxon>
        <taxon>Bacillota</taxon>
        <taxon>Bacilli</taxon>
        <taxon>Bacillales</taxon>
        <taxon>Bacillaceae</taxon>
        <taxon>Litchfieldia</taxon>
    </lineage>
</organism>
<dbReference type="EC" id="3.1.3.48" evidence="5"/>
<evidence type="ECO:0000256" key="3">
    <source>
        <dbReference type="ARBA" id="ARBA00022912"/>
    </source>
</evidence>
<evidence type="ECO:0000313" key="7">
    <source>
        <dbReference type="Proteomes" id="UP001516662"/>
    </source>
</evidence>
<dbReference type="PIRSF" id="PIRSF016557">
    <property type="entry name" value="Caps_synth_CpsB"/>
    <property type="match status" value="1"/>
</dbReference>
<evidence type="ECO:0000256" key="1">
    <source>
        <dbReference type="ARBA" id="ARBA00005750"/>
    </source>
</evidence>
<accession>A0ABR9QFD0</accession>
<dbReference type="PANTHER" id="PTHR39181:SF1">
    <property type="entry name" value="TYROSINE-PROTEIN PHOSPHATASE YWQE"/>
    <property type="match status" value="1"/>
</dbReference>
<gene>
    <name evidence="6" type="ORF">IMZ08_03905</name>
</gene>
<dbReference type="InterPro" id="IPR016667">
    <property type="entry name" value="Caps_polysacc_synth_CpsB/CapC"/>
</dbReference>
<dbReference type="InterPro" id="IPR016195">
    <property type="entry name" value="Pol/histidinol_Pase-like"/>
</dbReference>
<evidence type="ECO:0000313" key="6">
    <source>
        <dbReference type="EMBL" id="MBE4907202.1"/>
    </source>
</evidence>
<keyword evidence="3 5" id="KW-0904">Protein phosphatase</keyword>
<dbReference type="EMBL" id="JADCLJ010000007">
    <property type="protein sequence ID" value="MBE4907202.1"/>
    <property type="molecule type" value="Genomic_DNA"/>
</dbReference>
<dbReference type="Gene3D" id="3.20.20.140">
    <property type="entry name" value="Metal-dependent hydrolases"/>
    <property type="match status" value="1"/>
</dbReference>
<dbReference type="Pfam" id="PF19567">
    <property type="entry name" value="CpsB_CapC"/>
    <property type="match status" value="1"/>
</dbReference>
<evidence type="ECO:0000256" key="4">
    <source>
        <dbReference type="ARBA" id="ARBA00051722"/>
    </source>
</evidence>
<sequence>MIDIHSHILYGVDDGAKDLNDSIEMAKAAVDEGITTIIATPHFNGKYVNYKQEIINKVARLNKVIQEKQIPLTILPGQEPRIYGDLLEDYNNGQVLTLNDAGKYMLIELPSNHVPRYTEKLLFDLQINGITPIIVHPERNQEIIENPDKLYQFVKKGACTQVTAASLAGYFGKKIKKFSLQLIEANLTHFVASDAHNLTGRSFKMREAYGLVEKEFGMSVVYLFQENAELSLGGKSILKEFPEQIKSKRILGLF</sequence>
<keyword evidence="2 5" id="KW-0378">Hydrolase</keyword>